<feature type="region of interest" description="Disordered" evidence="1">
    <location>
        <begin position="49"/>
        <end position="252"/>
    </location>
</feature>
<evidence type="ECO:0000256" key="1">
    <source>
        <dbReference type="SAM" id="MobiDB-lite"/>
    </source>
</evidence>
<feature type="region of interest" description="Disordered" evidence="1">
    <location>
        <begin position="358"/>
        <end position="381"/>
    </location>
</feature>
<evidence type="ECO:0000313" key="2">
    <source>
        <dbReference type="EMBL" id="CAD7634442.1"/>
    </source>
</evidence>
<organism evidence="2">
    <name type="scientific">Medioppia subpectinata</name>
    <dbReference type="NCBI Taxonomy" id="1979941"/>
    <lineage>
        <taxon>Eukaryota</taxon>
        <taxon>Metazoa</taxon>
        <taxon>Ecdysozoa</taxon>
        <taxon>Arthropoda</taxon>
        <taxon>Chelicerata</taxon>
        <taxon>Arachnida</taxon>
        <taxon>Acari</taxon>
        <taxon>Acariformes</taxon>
        <taxon>Sarcoptiformes</taxon>
        <taxon>Oribatida</taxon>
        <taxon>Brachypylina</taxon>
        <taxon>Oppioidea</taxon>
        <taxon>Oppiidae</taxon>
        <taxon>Medioppia</taxon>
    </lineage>
</organism>
<dbReference type="OrthoDB" id="6517058at2759"/>
<evidence type="ECO:0000313" key="3">
    <source>
        <dbReference type="Proteomes" id="UP000759131"/>
    </source>
</evidence>
<dbReference type="AlphaFoldDB" id="A0A7R9L3S2"/>
<protein>
    <submittedName>
        <fullName evidence="2">Uncharacterized protein</fullName>
    </submittedName>
</protein>
<feature type="compositionally biased region" description="Polar residues" evidence="1">
    <location>
        <begin position="140"/>
        <end position="187"/>
    </location>
</feature>
<dbReference type="EMBL" id="OC869210">
    <property type="protein sequence ID" value="CAD7634442.1"/>
    <property type="molecule type" value="Genomic_DNA"/>
</dbReference>
<gene>
    <name evidence="2" type="ORF">OSB1V03_LOCUS14838</name>
</gene>
<accession>A0A7R9L3S2</accession>
<feature type="compositionally biased region" description="Low complexity" evidence="1">
    <location>
        <begin position="296"/>
        <end position="316"/>
    </location>
</feature>
<feature type="compositionally biased region" description="Low complexity" evidence="1">
    <location>
        <begin position="188"/>
        <end position="206"/>
    </location>
</feature>
<feature type="compositionally biased region" description="Polar residues" evidence="1">
    <location>
        <begin position="14"/>
        <end position="26"/>
    </location>
</feature>
<keyword evidence="3" id="KW-1185">Reference proteome</keyword>
<sequence>MGGPHVRQPKSKLDTTGSSDSSNEQTFAYTRDRLLGAVEKVRSGMLLARASPYRHEEGTQTPTSLQTPSQTPIDKALLEPPDGPLRQRRPTPVRFADDNDVFIDDNQTHTRYRAPHPPSRTSMTSMSSGRGSSGHDGSGKTTSLSHSRGDSFQNSPQSELQSTSNIIDKTASSSSGIVSATLSSNLHSSTSPGQSSGISASSVSGTTHRRKHHTDVQSLRNKSFPHKTRYAGIESPQSEPIFPSYAPPMEPLDVSVDENYEFDSISPLEAELIEKLRGEQQRWRQWQQHRRPPPHHQQSQPLHYPYQSQPQQHSQRTPFSDSEVYGIVSSRRRHEDADARCAALKEEFFRFRRRQQYLQQQQHNDTRDADQSSSDEFESAC</sequence>
<feature type="compositionally biased region" description="Low complexity" evidence="1">
    <location>
        <begin position="59"/>
        <end position="72"/>
    </location>
</feature>
<feature type="region of interest" description="Disordered" evidence="1">
    <location>
        <begin position="279"/>
        <end position="323"/>
    </location>
</feature>
<proteinExistence type="predicted"/>
<dbReference type="Proteomes" id="UP000759131">
    <property type="component" value="Unassembled WGS sequence"/>
</dbReference>
<feature type="region of interest" description="Disordered" evidence="1">
    <location>
        <begin position="1"/>
        <end position="26"/>
    </location>
</feature>
<reference evidence="2" key="1">
    <citation type="submission" date="2020-11" db="EMBL/GenBank/DDBJ databases">
        <authorList>
            <person name="Tran Van P."/>
        </authorList>
    </citation>
    <scope>NUCLEOTIDE SEQUENCE</scope>
</reference>
<name>A0A7R9L3S2_9ACAR</name>
<dbReference type="EMBL" id="CAJPIZ010014635">
    <property type="protein sequence ID" value="CAG2114872.1"/>
    <property type="molecule type" value="Genomic_DNA"/>
</dbReference>
<feature type="compositionally biased region" description="Low complexity" evidence="1">
    <location>
        <begin position="119"/>
        <end position="130"/>
    </location>
</feature>